<feature type="transmembrane region" description="Helical" evidence="1">
    <location>
        <begin position="116"/>
        <end position="138"/>
    </location>
</feature>
<keyword evidence="3" id="KW-1185">Reference proteome</keyword>
<dbReference type="AlphaFoldDB" id="A3HTU1"/>
<keyword evidence="1" id="KW-0812">Transmembrane</keyword>
<proteinExistence type="predicted"/>
<dbReference type="HOGENOM" id="CLU_1801979_0_0_10"/>
<evidence type="ECO:0000313" key="2">
    <source>
        <dbReference type="EMBL" id="EAZ83259.1"/>
    </source>
</evidence>
<reference evidence="2 3" key="1">
    <citation type="journal article" date="2011" name="J. Bacteriol.">
        <title>Complete genome sequence of Algoriphagus sp. PR1, bacterial prey of a colony-forming choanoflagellate.</title>
        <authorList>
            <person name="Alegado R.A."/>
            <person name="Ferriera S."/>
            <person name="Nusbaum C."/>
            <person name="Young S.K."/>
            <person name="Zeng Q."/>
            <person name="Imamovic A."/>
            <person name="Fairclough S.R."/>
            <person name="King N."/>
        </authorList>
    </citation>
    <scope>NUCLEOTIDE SEQUENCE [LARGE SCALE GENOMIC DNA]</scope>
    <source>
        <strain evidence="2 3">PR1</strain>
    </source>
</reference>
<gene>
    <name evidence="2" type="ORF">ALPR1_13600</name>
</gene>
<dbReference type="EMBL" id="CM001023">
    <property type="protein sequence ID" value="EAZ83259.1"/>
    <property type="molecule type" value="Genomic_DNA"/>
</dbReference>
<keyword evidence="1" id="KW-1133">Transmembrane helix</keyword>
<evidence type="ECO:0000256" key="1">
    <source>
        <dbReference type="SAM" id="Phobius"/>
    </source>
</evidence>
<name>A3HTU1_9BACT</name>
<protein>
    <recommendedName>
        <fullName evidence="4">Lipoprotein</fullName>
    </recommendedName>
</protein>
<evidence type="ECO:0008006" key="4">
    <source>
        <dbReference type="Google" id="ProtNLM"/>
    </source>
</evidence>
<sequence>MMLVQKFFRFVIFLSVFLFSSCKVYQKVDWTKPPLPKEERSISFETRQLSRLVEGDKLYIKTKDSLSYDIVYSMVQNDSIKGQFLQKNNKRIKVPIDTGIPLSQVHILKVKRKNTLLSIGTVIAIPLVFFGLLELLTFNFSFL</sequence>
<dbReference type="Proteomes" id="UP000003919">
    <property type="component" value="Chromosome"/>
</dbReference>
<keyword evidence="1" id="KW-0472">Membrane</keyword>
<accession>A3HTU1</accession>
<organism evidence="2 3">
    <name type="scientific">Algoriphagus machipongonensis</name>
    <dbReference type="NCBI Taxonomy" id="388413"/>
    <lineage>
        <taxon>Bacteria</taxon>
        <taxon>Pseudomonadati</taxon>
        <taxon>Bacteroidota</taxon>
        <taxon>Cytophagia</taxon>
        <taxon>Cytophagales</taxon>
        <taxon>Cyclobacteriaceae</taxon>
        <taxon>Algoriphagus</taxon>
    </lineage>
</organism>
<dbReference type="PROSITE" id="PS51257">
    <property type="entry name" value="PROKAR_LIPOPROTEIN"/>
    <property type="match status" value="1"/>
</dbReference>
<dbReference type="EMBL" id="AAXU02000001">
    <property type="protein sequence ID" value="EAZ83259.1"/>
    <property type="molecule type" value="Genomic_DNA"/>
</dbReference>
<comment type="caution">
    <text evidence="2">The sequence shown here is derived from an EMBL/GenBank/DDBJ whole genome shotgun (WGS) entry which is preliminary data.</text>
</comment>
<evidence type="ECO:0000313" key="3">
    <source>
        <dbReference type="Proteomes" id="UP000003919"/>
    </source>
</evidence>